<dbReference type="EMBL" id="JACBAZ010000002">
    <property type="protein sequence ID" value="NWK55296.1"/>
    <property type="molecule type" value="Genomic_DNA"/>
</dbReference>
<evidence type="ECO:0000313" key="3">
    <source>
        <dbReference type="EMBL" id="NWK55296.1"/>
    </source>
</evidence>
<feature type="domain" description="Sulfatase N-terminal" evidence="2">
    <location>
        <begin position="25"/>
        <end position="353"/>
    </location>
</feature>
<dbReference type="InterPro" id="IPR052701">
    <property type="entry name" value="GAG_Ulvan_Degrading_Sulfatases"/>
</dbReference>
<evidence type="ECO:0000256" key="1">
    <source>
        <dbReference type="SAM" id="SignalP"/>
    </source>
</evidence>
<dbReference type="Gene3D" id="3.30.1120.10">
    <property type="match status" value="1"/>
</dbReference>
<name>A0A851GCZ6_9BACT</name>
<dbReference type="PANTHER" id="PTHR43751:SF3">
    <property type="entry name" value="SULFATASE N-TERMINAL DOMAIN-CONTAINING PROTEIN"/>
    <property type="match status" value="1"/>
</dbReference>
<proteinExistence type="predicted"/>
<evidence type="ECO:0000313" key="4">
    <source>
        <dbReference type="Proteomes" id="UP000557872"/>
    </source>
</evidence>
<keyword evidence="4" id="KW-1185">Reference proteome</keyword>
<protein>
    <submittedName>
        <fullName evidence="3">Arylsulfatase</fullName>
    </submittedName>
</protein>
<dbReference type="AlphaFoldDB" id="A0A851GCZ6"/>
<sequence length="464" mass="51787">MTRHLLTLASSALFALGSAIAADKPNIIYILLDDAGYGDFSCYGQEKFQTPNIDKLATEGMQFTDHYSGSTVCAPTRSVLMTGLHTGHTPIRGNSEVKPVGQKPLPADTLTIAKLLKQHGYATGAFGKWGLGYPGSEGDPLNQGFDRFYGYNCQRNAHTYYPTWLYDDKTKITLDGKTYSHTLIMDECLAWIKEQGSDKKAPFFCYLPITIPHAAMHVPEKYAAPFRKKFPQFENKIGRYAGPNVRNPAAMFAGMMTLLDEDIGRLMSLIKDLGIDDNTVVMFTSDNGAHREGGHMPDFFNSNGGMRGHKRALSEGGIRTPLLVRWPGTIKAGSKSEHISAHWDVFPTLCEISGTETPGGLDGISYLPELLGKPQKKHAYLYWEFMEQGGKRALRFGKDGQWKAIQLKASKNKDAPIALYNLKKDPREEKDVSKQHPELIDTVKKTFDKARTTNDTFKFNWEKK</sequence>
<feature type="chain" id="PRO_5032385435" evidence="1">
    <location>
        <begin position="22"/>
        <end position="464"/>
    </location>
</feature>
<accession>A0A851GCZ6</accession>
<gene>
    <name evidence="3" type="ORF">HW115_06720</name>
</gene>
<dbReference type="Proteomes" id="UP000557872">
    <property type="component" value="Unassembled WGS sequence"/>
</dbReference>
<dbReference type="InterPro" id="IPR000917">
    <property type="entry name" value="Sulfatase_N"/>
</dbReference>
<dbReference type="Gene3D" id="3.40.720.10">
    <property type="entry name" value="Alkaline Phosphatase, subunit A"/>
    <property type="match status" value="1"/>
</dbReference>
<keyword evidence="1" id="KW-0732">Signal</keyword>
<organism evidence="3 4">
    <name type="scientific">Oceaniferula marina</name>
    <dbReference type="NCBI Taxonomy" id="2748318"/>
    <lineage>
        <taxon>Bacteria</taxon>
        <taxon>Pseudomonadati</taxon>
        <taxon>Verrucomicrobiota</taxon>
        <taxon>Verrucomicrobiia</taxon>
        <taxon>Verrucomicrobiales</taxon>
        <taxon>Verrucomicrobiaceae</taxon>
        <taxon>Oceaniferula</taxon>
    </lineage>
</organism>
<dbReference type="InterPro" id="IPR017850">
    <property type="entry name" value="Alkaline_phosphatase_core_sf"/>
</dbReference>
<dbReference type="RefSeq" id="WP_178931818.1">
    <property type="nucleotide sequence ID" value="NZ_JACBAZ010000002.1"/>
</dbReference>
<dbReference type="PANTHER" id="PTHR43751">
    <property type="entry name" value="SULFATASE"/>
    <property type="match status" value="1"/>
</dbReference>
<feature type="signal peptide" evidence="1">
    <location>
        <begin position="1"/>
        <end position="21"/>
    </location>
</feature>
<reference evidence="3 4" key="1">
    <citation type="submission" date="2020-07" db="EMBL/GenBank/DDBJ databases">
        <title>Roseicoccus Jingziensis gen. nov., sp. nov., isolated from coastal seawater.</title>
        <authorList>
            <person name="Feng X."/>
        </authorList>
    </citation>
    <scope>NUCLEOTIDE SEQUENCE [LARGE SCALE GENOMIC DNA]</scope>
    <source>
        <strain evidence="3 4">N1E253</strain>
    </source>
</reference>
<dbReference type="CDD" id="cd16145">
    <property type="entry name" value="ARS_like"/>
    <property type="match status" value="1"/>
</dbReference>
<comment type="caution">
    <text evidence="3">The sequence shown here is derived from an EMBL/GenBank/DDBJ whole genome shotgun (WGS) entry which is preliminary data.</text>
</comment>
<evidence type="ECO:0000259" key="2">
    <source>
        <dbReference type="Pfam" id="PF00884"/>
    </source>
</evidence>
<dbReference type="SUPFAM" id="SSF53649">
    <property type="entry name" value="Alkaline phosphatase-like"/>
    <property type="match status" value="1"/>
</dbReference>
<dbReference type="Pfam" id="PF00884">
    <property type="entry name" value="Sulfatase"/>
    <property type="match status" value="1"/>
</dbReference>